<evidence type="ECO:0000256" key="7">
    <source>
        <dbReference type="ARBA" id="ARBA00022833"/>
    </source>
</evidence>
<comment type="subcellular location">
    <subcellularLocation>
        <location evidence="1">Chromosome</location>
    </subcellularLocation>
</comment>
<keyword evidence="7" id="KW-0862">Zinc</keyword>
<proteinExistence type="predicted"/>
<feature type="domain" description="SET" evidence="8">
    <location>
        <begin position="1"/>
        <end position="62"/>
    </location>
</feature>
<evidence type="ECO:0000256" key="6">
    <source>
        <dbReference type="ARBA" id="ARBA00022723"/>
    </source>
</evidence>
<dbReference type="InterPro" id="IPR001214">
    <property type="entry name" value="SET_dom"/>
</dbReference>
<dbReference type="Proteomes" id="UP000738349">
    <property type="component" value="Unassembled WGS sequence"/>
</dbReference>
<protein>
    <recommendedName>
        <fullName evidence="8">SET domain-containing protein</fullName>
    </recommendedName>
</protein>
<keyword evidence="4" id="KW-0808">Transferase</keyword>
<feature type="non-terminal residue" evidence="9">
    <location>
        <position position="1"/>
    </location>
</feature>
<evidence type="ECO:0000256" key="3">
    <source>
        <dbReference type="ARBA" id="ARBA00022603"/>
    </source>
</evidence>
<evidence type="ECO:0000313" key="9">
    <source>
        <dbReference type="EMBL" id="KAH7114133.1"/>
    </source>
</evidence>
<evidence type="ECO:0000256" key="4">
    <source>
        <dbReference type="ARBA" id="ARBA00022679"/>
    </source>
</evidence>
<dbReference type="InterPro" id="IPR050973">
    <property type="entry name" value="H3K9_Histone-Lys_N-MTase"/>
</dbReference>
<accession>A0A9P9D7H9</accession>
<dbReference type="EMBL" id="JAGMUV010000033">
    <property type="protein sequence ID" value="KAH7114133.1"/>
    <property type="molecule type" value="Genomic_DNA"/>
</dbReference>
<dbReference type="Gene3D" id="2.170.270.10">
    <property type="entry name" value="SET domain"/>
    <property type="match status" value="1"/>
</dbReference>
<gene>
    <name evidence="9" type="ORF">EDB81DRAFT_605576</name>
</gene>
<dbReference type="Pfam" id="PF00856">
    <property type="entry name" value="SET"/>
    <property type="match status" value="1"/>
</dbReference>
<dbReference type="PANTHER" id="PTHR46223:SF3">
    <property type="entry name" value="HISTONE-LYSINE N-METHYLTRANSFERASE SET-23"/>
    <property type="match status" value="1"/>
</dbReference>
<evidence type="ECO:0000256" key="5">
    <source>
        <dbReference type="ARBA" id="ARBA00022691"/>
    </source>
</evidence>
<dbReference type="GO" id="GO:0046872">
    <property type="term" value="F:metal ion binding"/>
    <property type="evidence" value="ECO:0007669"/>
    <property type="project" value="UniProtKB-KW"/>
</dbReference>
<comment type="caution">
    <text evidence="9">The sequence shown here is derived from an EMBL/GenBank/DDBJ whole genome shotgun (WGS) entry which is preliminary data.</text>
</comment>
<dbReference type="GO" id="GO:0005694">
    <property type="term" value="C:chromosome"/>
    <property type="evidence" value="ECO:0007669"/>
    <property type="project" value="UniProtKB-SubCell"/>
</dbReference>
<evidence type="ECO:0000259" key="8">
    <source>
        <dbReference type="PROSITE" id="PS50280"/>
    </source>
</evidence>
<evidence type="ECO:0000256" key="2">
    <source>
        <dbReference type="ARBA" id="ARBA00022454"/>
    </source>
</evidence>
<evidence type="ECO:0000313" key="10">
    <source>
        <dbReference type="Proteomes" id="UP000738349"/>
    </source>
</evidence>
<dbReference type="OrthoDB" id="5064835at2759"/>
<dbReference type="AlphaFoldDB" id="A0A9P9D7H9"/>
<organism evidence="9 10">
    <name type="scientific">Dactylonectria macrodidyma</name>
    <dbReference type="NCBI Taxonomy" id="307937"/>
    <lineage>
        <taxon>Eukaryota</taxon>
        <taxon>Fungi</taxon>
        <taxon>Dikarya</taxon>
        <taxon>Ascomycota</taxon>
        <taxon>Pezizomycotina</taxon>
        <taxon>Sordariomycetes</taxon>
        <taxon>Hypocreomycetidae</taxon>
        <taxon>Hypocreales</taxon>
        <taxon>Nectriaceae</taxon>
        <taxon>Dactylonectria</taxon>
    </lineage>
</organism>
<sequence>YSFKIPNSIYVDATKSGNLFRFANHSCEPNCDVWLMMDGGCPRLMLVANGNINKGDAISFDY</sequence>
<evidence type="ECO:0000256" key="1">
    <source>
        <dbReference type="ARBA" id="ARBA00004286"/>
    </source>
</evidence>
<feature type="non-terminal residue" evidence="9">
    <location>
        <position position="62"/>
    </location>
</feature>
<keyword evidence="2" id="KW-0158">Chromosome</keyword>
<dbReference type="InterPro" id="IPR046341">
    <property type="entry name" value="SET_dom_sf"/>
</dbReference>
<keyword evidence="3" id="KW-0489">Methyltransferase</keyword>
<dbReference type="PROSITE" id="PS50280">
    <property type="entry name" value="SET"/>
    <property type="match status" value="1"/>
</dbReference>
<keyword evidence="10" id="KW-1185">Reference proteome</keyword>
<dbReference type="GO" id="GO:0008168">
    <property type="term" value="F:methyltransferase activity"/>
    <property type="evidence" value="ECO:0007669"/>
    <property type="project" value="UniProtKB-KW"/>
</dbReference>
<dbReference type="SUPFAM" id="SSF82199">
    <property type="entry name" value="SET domain"/>
    <property type="match status" value="1"/>
</dbReference>
<keyword evidence="6" id="KW-0479">Metal-binding</keyword>
<name>A0A9P9D7H9_9HYPO</name>
<dbReference type="PANTHER" id="PTHR46223">
    <property type="entry name" value="HISTONE-LYSINE N-METHYLTRANSFERASE SUV39H"/>
    <property type="match status" value="1"/>
</dbReference>
<reference evidence="9" key="1">
    <citation type="journal article" date="2021" name="Nat. Commun.">
        <title>Genetic determinants of endophytism in the Arabidopsis root mycobiome.</title>
        <authorList>
            <person name="Mesny F."/>
            <person name="Miyauchi S."/>
            <person name="Thiergart T."/>
            <person name="Pickel B."/>
            <person name="Atanasova L."/>
            <person name="Karlsson M."/>
            <person name="Huettel B."/>
            <person name="Barry K.W."/>
            <person name="Haridas S."/>
            <person name="Chen C."/>
            <person name="Bauer D."/>
            <person name="Andreopoulos W."/>
            <person name="Pangilinan J."/>
            <person name="LaButti K."/>
            <person name="Riley R."/>
            <person name="Lipzen A."/>
            <person name="Clum A."/>
            <person name="Drula E."/>
            <person name="Henrissat B."/>
            <person name="Kohler A."/>
            <person name="Grigoriev I.V."/>
            <person name="Martin F.M."/>
            <person name="Hacquard S."/>
        </authorList>
    </citation>
    <scope>NUCLEOTIDE SEQUENCE</scope>
    <source>
        <strain evidence="9">MPI-CAGE-AT-0147</strain>
    </source>
</reference>
<keyword evidence="5" id="KW-0949">S-adenosyl-L-methionine</keyword>
<dbReference type="GO" id="GO:0032259">
    <property type="term" value="P:methylation"/>
    <property type="evidence" value="ECO:0007669"/>
    <property type="project" value="UniProtKB-KW"/>
</dbReference>